<evidence type="ECO:0000313" key="3">
    <source>
        <dbReference type="Proteomes" id="UP000322234"/>
    </source>
</evidence>
<dbReference type="Proteomes" id="UP000322234">
    <property type="component" value="Unassembled WGS sequence"/>
</dbReference>
<proteinExistence type="predicted"/>
<organism evidence="2 3">
    <name type="scientific">Bos mutus</name>
    <name type="common">wild yak</name>
    <dbReference type="NCBI Taxonomy" id="72004"/>
    <lineage>
        <taxon>Eukaryota</taxon>
        <taxon>Metazoa</taxon>
        <taxon>Chordata</taxon>
        <taxon>Craniata</taxon>
        <taxon>Vertebrata</taxon>
        <taxon>Euteleostomi</taxon>
        <taxon>Mammalia</taxon>
        <taxon>Eutheria</taxon>
        <taxon>Laurasiatheria</taxon>
        <taxon>Artiodactyla</taxon>
        <taxon>Ruminantia</taxon>
        <taxon>Pecora</taxon>
        <taxon>Bovidae</taxon>
        <taxon>Bovinae</taxon>
        <taxon>Bos</taxon>
    </lineage>
</organism>
<accession>A0A6B0R8S1</accession>
<feature type="compositionally biased region" description="Basic and acidic residues" evidence="1">
    <location>
        <begin position="91"/>
        <end position="107"/>
    </location>
</feature>
<reference evidence="2" key="1">
    <citation type="submission" date="2019-10" db="EMBL/GenBank/DDBJ databases">
        <title>The sequence and de novo assembly of the wild yak genome.</title>
        <authorList>
            <person name="Liu Y."/>
        </authorList>
    </citation>
    <scope>NUCLEOTIDE SEQUENCE [LARGE SCALE GENOMIC DNA]</scope>
    <source>
        <strain evidence="2">WY2019</strain>
    </source>
</reference>
<protein>
    <submittedName>
        <fullName evidence="2">Uncharacterized protein</fullName>
    </submittedName>
</protein>
<evidence type="ECO:0000313" key="2">
    <source>
        <dbReference type="EMBL" id="MXQ85682.1"/>
    </source>
</evidence>
<keyword evidence="3" id="KW-1185">Reference proteome</keyword>
<name>A0A6B0R8S1_9CETA</name>
<dbReference type="EMBL" id="VBQZ03000028">
    <property type="protein sequence ID" value="MXQ85682.1"/>
    <property type="molecule type" value="Genomic_DNA"/>
</dbReference>
<feature type="region of interest" description="Disordered" evidence="1">
    <location>
        <begin position="63"/>
        <end position="107"/>
    </location>
</feature>
<sequence length="107" mass="12284">MLLFRNPISLQSTLYPSLRRRRKRRGPGPGSPFQFDPARVPAPIVSLAGATWWTRSAVLGRELRSAKSRRDPRSRRDSRSAHRYLLPSLRGRTELPEEPLEPGRKEV</sequence>
<comment type="caution">
    <text evidence="2">The sequence shown here is derived from an EMBL/GenBank/DDBJ whole genome shotgun (WGS) entry which is preliminary data.</text>
</comment>
<feature type="region of interest" description="Disordered" evidence="1">
    <location>
        <begin position="15"/>
        <end position="38"/>
    </location>
</feature>
<gene>
    <name evidence="2" type="ORF">E5288_WYG016444</name>
</gene>
<evidence type="ECO:0000256" key="1">
    <source>
        <dbReference type="SAM" id="MobiDB-lite"/>
    </source>
</evidence>
<feature type="compositionally biased region" description="Basic and acidic residues" evidence="1">
    <location>
        <begin position="63"/>
        <end position="80"/>
    </location>
</feature>
<dbReference type="AlphaFoldDB" id="A0A6B0R8S1"/>